<keyword evidence="5" id="KW-0539">Nucleus</keyword>
<name>A0AAD8MFF2_9APIA</name>
<keyword evidence="4" id="KW-0804">Transcription</keyword>
<evidence type="ECO:0000256" key="4">
    <source>
        <dbReference type="ARBA" id="ARBA00023163"/>
    </source>
</evidence>
<dbReference type="InterPro" id="IPR003340">
    <property type="entry name" value="B3_DNA-bd"/>
</dbReference>
<dbReference type="SUPFAM" id="SSF101936">
    <property type="entry name" value="DNA-binding pseudobarrel domain"/>
    <property type="match status" value="2"/>
</dbReference>
<feature type="domain" description="TF-B3" evidence="6">
    <location>
        <begin position="220"/>
        <end position="309"/>
    </location>
</feature>
<evidence type="ECO:0000256" key="2">
    <source>
        <dbReference type="ARBA" id="ARBA00023015"/>
    </source>
</evidence>
<evidence type="ECO:0000256" key="3">
    <source>
        <dbReference type="ARBA" id="ARBA00023125"/>
    </source>
</evidence>
<dbReference type="InterPro" id="IPR050655">
    <property type="entry name" value="Plant_B3_domain"/>
</dbReference>
<accession>A0AAD8MFF2</accession>
<dbReference type="InterPro" id="IPR015300">
    <property type="entry name" value="DNA-bd_pseudobarrel_sf"/>
</dbReference>
<dbReference type="Proteomes" id="UP001237642">
    <property type="component" value="Unassembled WGS sequence"/>
</dbReference>
<proteinExistence type="predicted"/>
<evidence type="ECO:0000256" key="5">
    <source>
        <dbReference type="ARBA" id="ARBA00023242"/>
    </source>
</evidence>
<reference evidence="7" key="1">
    <citation type="submission" date="2023-02" db="EMBL/GenBank/DDBJ databases">
        <title>Genome of toxic invasive species Heracleum sosnowskyi carries increased number of genes despite the absence of recent whole-genome duplications.</title>
        <authorList>
            <person name="Schelkunov M."/>
            <person name="Shtratnikova V."/>
            <person name="Makarenko M."/>
            <person name="Klepikova A."/>
            <person name="Omelchenko D."/>
            <person name="Novikova G."/>
            <person name="Obukhova E."/>
            <person name="Bogdanov V."/>
            <person name="Penin A."/>
            <person name="Logacheva M."/>
        </authorList>
    </citation>
    <scope>NUCLEOTIDE SEQUENCE</scope>
    <source>
        <strain evidence="7">Hsosn_3</strain>
        <tissue evidence="7">Leaf</tissue>
    </source>
</reference>
<dbReference type="PANTHER" id="PTHR31920">
    <property type="entry name" value="B3 DOMAIN-CONTAINING"/>
    <property type="match status" value="1"/>
</dbReference>
<sequence>MKDKIAGFVVFNLTGVFEFGKIRIPKNFNEQYGVCIPRKIVLVMDNGDSWSSIYDQKYHRIVGLEKFMEFYGVKTYWFVAVYYFGGMNFGINIFSPKCVEILYPKFLPTHPDIQGNESVDVEALSNHAIVEEKNGALLFFNVGYSGSSCNFFSFVVQFTHLRMDIGKVVVCEDMYHVLKKFKNGEKITLRLLKTKWEILIEWQEEYDFVMFNSDLYGANFFHLVFPDSLERYTMVLPISFGYCLGKSLSSFVEFVMPSDRTWSISYEDNPARFSLLNEFVSFYGLVENFILIFEYLGHSSFFVRIFEGNGLEISYLKLSKSLVADNSLKSKYPRNFGKGFVEDYIELCDEIYGSLRLLSPLDERNIVCRFTLALDFSKTGKEINDVYVCNSVETFFGDWINGGVSRLIAHGRQ</sequence>
<comment type="caution">
    <text evidence="7">The sequence shown here is derived from an EMBL/GenBank/DDBJ whole genome shotgun (WGS) entry which is preliminary data.</text>
</comment>
<dbReference type="EMBL" id="JAUIZM010000008">
    <property type="protein sequence ID" value="KAK1370143.1"/>
    <property type="molecule type" value="Genomic_DNA"/>
</dbReference>
<evidence type="ECO:0000256" key="1">
    <source>
        <dbReference type="ARBA" id="ARBA00004123"/>
    </source>
</evidence>
<feature type="domain" description="TF-B3" evidence="6">
    <location>
        <begin position="8"/>
        <end position="97"/>
    </location>
</feature>
<keyword evidence="2" id="KW-0805">Transcription regulation</keyword>
<protein>
    <recommendedName>
        <fullName evidence="6">TF-B3 domain-containing protein</fullName>
    </recommendedName>
</protein>
<dbReference type="GO" id="GO:0003677">
    <property type="term" value="F:DNA binding"/>
    <property type="evidence" value="ECO:0007669"/>
    <property type="project" value="UniProtKB-KW"/>
</dbReference>
<gene>
    <name evidence="7" type="ORF">POM88_036235</name>
</gene>
<evidence type="ECO:0000259" key="6">
    <source>
        <dbReference type="SMART" id="SM01019"/>
    </source>
</evidence>
<evidence type="ECO:0000313" key="7">
    <source>
        <dbReference type="EMBL" id="KAK1370143.1"/>
    </source>
</evidence>
<evidence type="ECO:0000313" key="8">
    <source>
        <dbReference type="Proteomes" id="UP001237642"/>
    </source>
</evidence>
<dbReference type="Gene3D" id="2.40.330.10">
    <property type="entry name" value="DNA-binding pseudobarrel domain"/>
    <property type="match status" value="1"/>
</dbReference>
<keyword evidence="8" id="KW-1185">Reference proteome</keyword>
<keyword evidence="3" id="KW-0238">DNA-binding</keyword>
<comment type="subcellular location">
    <subcellularLocation>
        <location evidence="1">Nucleus</location>
    </subcellularLocation>
</comment>
<dbReference type="SMART" id="SM01019">
    <property type="entry name" value="B3"/>
    <property type="match status" value="2"/>
</dbReference>
<organism evidence="7 8">
    <name type="scientific">Heracleum sosnowskyi</name>
    <dbReference type="NCBI Taxonomy" id="360622"/>
    <lineage>
        <taxon>Eukaryota</taxon>
        <taxon>Viridiplantae</taxon>
        <taxon>Streptophyta</taxon>
        <taxon>Embryophyta</taxon>
        <taxon>Tracheophyta</taxon>
        <taxon>Spermatophyta</taxon>
        <taxon>Magnoliopsida</taxon>
        <taxon>eudicotyledons</taxon>
        <taxon>Gunneridae</taxon>
        <taxon>Pentapetalae</taxon>
        <taxon>asterids</taxon>
        <taxon>campanulids</taxon>
        <taxon>Apiales</taxon>
        <taxon>Apiaceae</taxon>
        <taxon>Apioideae</taxon>
        <taxon>apioid superclade</taxon>
        <taxon>Tordylieae</taxon>
        <taxon>Tordyliinae</taxon>
        <taxon>Heracleum</taxon>
    </lineage>
</organism>
<dbReference type="PANTHER" id="PTHR31920:SF37">
    <property type="entry name" value="B3 DOMAIN-CONTAINING TRANSCRIPTION FACTOR VRN1"/>
    <property type="match status" value="1"/>
</dbReference>
<dbReference type="AlphaFoldDB" id="A0AAD8MFF2"/>
<reference evidence="7" key="2">
    <citation type="submission" date="2023-05" db="EMBL/GenBank/DDBJ databases">
        <authorList>
            <person name="Schelkunov M.I."/>
        </authorList>
    </citation>
    <scope>NUCLEOTIDE SEQUENCE</scope>
    <source>
        <strain evidence="7">Hsosn_3</strain>
        <tissue evidence="7">Leaf</tissue>
    </source>
</reference>
<dbReference type="GO" id="GO:0005634">
    <property type="term" value="C:nucleus"/>
    <property type="evidence" value="ECO:0007669"/>
    <property type="project" value="UniProtKB-SubCell"/>
</dbReference>